<evidence type="ECO:0000313" key="2">
    <source>
        <dbReference type="EMBL" id="SEM57710.1"/>
    </source>
</evidence>
<dbReference type="EMBL" id="FOCG01000001">
    <property type="protein sequence ID" value="SEM57710.1"/>
    <property type="molecule type" value="Genomic_DNA"/>
</dbReference>
<evidence type="ECO:0000313" key="3">
    <source>
        <dbReference type="Proteomes" id="UP000199158"/>
    </source>
</evidence>
<dbReference type="PROSITE" id="PS51707">
    <property type="entry name" value="CYTH"/>
    <property type="match status" value="1"/>
</dbReference>
<feature type="domain" description="CYTH" evidence="1">
    <location>
        <begin position="1"/>
        <end position="204"/>
    </location>
</feature>
<dbReference type="OrthoDB" id="3034217at2"/>
<dbReference type="RefSeq" id="WP_092751614.1">
    <property type="nucleotide sequence ID" value="NZ_FOCG01000001.1"/>
</dbReference>
<dbReference type="Pfam" id="PF01928">
    <property type="entry name" value="CYTH"/>
    <property type="match status" value="1"/>
</dbReference>
<dbReference type="STRING" id="474960.SAMN05216180_0671"/>
<evidence type="ECO:0000259" key="1">
    <source>
        <dbReference type="PROSITE" id="PS51707"/>
    </source>
</evidence>
<dbReference type="AlphaFoldDB" id="A0A1H7ZH25"/>
<sequence length="204" mass="23594">MVELEKKYCITDSTAFYWVEDFLRAQENYAVTCLGEQMQTDTYYDTPSDELKNANVTLRIRKKANGSTLTIKCPLPHNGDSSFSERIEIEHEIANDALQEHKEFLQEHLGFLNLESFFEQQLIIKNKRKTFLLKSKTAVLEMVFDRVTYEDAVGKTAYECQLEIELKSGCKEELQQLCAALEQKVCSLIPTKQSKYNRGRQLLS</sequence>
<name>A0A1H7ZH25_9FIRM</name>
<dbReference type="SUPFAM" id="SSF55154">
    <property type="entry name" value="CYTH-like phosphatases"/>
    <property type="match status" value="1"/>
</dbReference>
<gene>
    <name evidence="2" type="ORF">SAMN05216180_0671</name>
</gene>
<reference evidence="2 3" key="1">
    <citation type="submission" date="2016-10" db="EMBL/GenBank/DDBJ databases">
        <authorList>
            <person name="de Groot N.N."/>
        </authorList>
    </citation>
    <scope>NUCLEOTIDE SEQUENCE [LARGE SCALE GENOMIC DNA]</scope>
    <source>
        <strain evidence="2 3">CGMCC 1.5070</strain>
    </source>
</reference>
<dbReference type="InterPro" id="IPR023577">
    <property type="entry name" value="CYTH_domain"/>
</dbReference>
<dbReference type="SMART" id="SM01118">
    <property type="entry name" value="CYTH"/>
    <property type="match status" value="1"/>
</dbReference>
<proteinExistence type="predicted"/>
<dbReference type="Proteomes" id="UP000199158">
    <property type="component" value="Unassembled WGS sequence"/>
</dbReference>
<accession>A0A1H7ZH25</accession>
<protein>
    <submittedName>
        <fullName evidence="2">CYTH domain-containing protein</fullName>
    </submittedName>
</protein>
<organism evidence="2 3">
    <name type="scientific">Hydrogenoanaerobacterium saccharovorans</name>
    <dbReference type="NCBI Taxonomy" id="474960"/>
    <lineage>
        <taxon>Bacteria</taxon>
        <taxon>Bacillati</taxon>
        <taxon>Bacillota</taxon>
        <taxon>Clostridia</taxon>
        <taxon>Eubacteriales</taxon>
        <taxon>Oscillospiraceae</taxon>
        <taxon>Hydrogenoanaerobacterium</taxon>
    </lineage>
</organism>
<dbReference type="InterPro" id="IPR033469">
    <property type="entry name" value="CYTH-like_dom_sf"/>
</dbReference>
<dbReference type="Gene3D" id="2.40.320.10">
    <property type="entry name" value="Hypothetical Protein Pfu-838710-001"/>
    <property type="match status" value="1"/>
</dbReference>
<keyword evidence="3" id="KW-1185">Reference proteome</keyword>